<dbReference type="EMBL" id="SEZK01000021">
    <property type="protein sequence ID" value="RYU50439.1"/>
    <property type="molecule type" value="Genomic_DNA"/>
</dbReference>
<keyword evidence="4" id="KW-1185">Reference proteome</keyword>
<dbReference type="RefSeq" id="WP_130048588.1">
    <property type="nucleotide sequence ID" value="NZ_SEZK01000021.1"/>
</dbReference>
<organism evidence="1 3">
    <name type="scientific">Aliivibrio finisterrensis</name>
    <dbReference type="NCBI Taxonomy" id="511998"/>
    <lineage>
        <taxon>Bacteria</taxon>
        <taxon>Pseudomonadati</taxon>
        <taxon>Pseudomonadota</taxon>
        <taxon>Gammaproteobacteria</taxon>
        <taxon>Vibrionales</taxon>
        <taxon>Vibrionaceae</taxon>
        <taxon>Aliivibrio</taxon>
    </lineage>
</organism>
<sequence length="734" mass="80397">MIKKRILSITILFALTGCNDDLLLDTAHQTVPAMPNSIIFDDINHNGLQDIDSEPTLTTTDAKGRFRLSTTTTLQGDLAVKSQGGILVLRTPNDEKIISSLTDLVVIEMNKERNQARTAKEEVILKQNAINKVGSELGIANTEKSPLFSHFINEQNNELTDTAEYLTATKISDPIAYEKNSLLIASTASQLANNPIKCSITEQTLSITAEGEIVCNAPITINSSLAAHLQQSLPSPMQGTAFEGFDASLFDLFNNDNDLGSNSNSSPITLYSPTLSATGITASILWGSNLKLSSTNLVSGGGTHLITLMMDDIGLNLGTLDNPKSNYEKVSTTSVTFEFTILEDDNNISINVESYARLQNTIDQWQLSVEEPFSATLALDSLFNDPTDTFSHVELKHIDIHGLDSFDQNTSSMTIEGTPLYAAEAGKALIISGVDKQGEHVDAIFSLPEVKSNYLPPEIEYGANLEDRFIYIKPIESLRDDSGNHLGSGVVCEIRYFNSLDSSLYSYARILESYSECPVFPDGTIPSESNGFENYGQYTREQPSNRITFELEEDGEFMTITYQAQEISTNGEPHLLMHNSESMGNESMYSLNTGYLSTEIINSVLVNPLDTDINSQVSFLDDDAQPQQLSVTASIPSRVPAGETGSADANLILHNMTCDQATSIYSFTADYSIAGNPMMWDLDTTYEDKGDDCNVDFSSQSRLSSAIHTLYGEVNTPYAAKYEEISFSFNNLKD</sequence>
<dbReference type="Proteomes" id="UP000294166">
    <property type="component" value="Unassembled WGS sequence"/>
</dbReference>
<dbReference type="EMBL" id="SEZN01000024">
    <property type="protein sequence ID" value="RYU63577.1"/>
    <property type="molecule type" value="Genomic_DNA"/>
</dbReference>
<evidence type="ECO:0000313" key="4">
    <source>
        <dbReference type="Proteomes" id="UP000294166"/>
    </source>
</evidence>
<name>A0A4V1Z8N9_9GAMM</name>
<proteinExistence type="predicted"/>
<comment type="caution">
    <text evidence="1">The sequence shown here is derived from an EMBL/GenBank/DDBJ whole genome shotgun (WGS) entry which is preliminary data.</text>
</comment>
<dbReference type="Proteomes" id="UP000294063">
    <property type="component" value="Unassembled WGS sequence"/>
</dbReference>
<evidence type="ECO:0000313" key="3">
    <source>
        <dbReference type="Proteomes" id="UP000294063"/>
    </source>
</evidence>
<dbReference type="AlphaFoldDB" id="A0A4V1Z8N9"/>
<evidence type="ECO:0000313" key="2">
    <source>
        <dbReference type="EMBL" id="RYU63577.1"/>
    </source>
</evidence>
<accession>A0A4V1Z8N9</accession>
<gene>
    <name evidence="2" type="ORF">ERW53_13355</name>
    <name evidence="1" type="ORF">ERW57_12620</name>
</gene>
<reference evidence="3 4" key="1">
    <citation type="submission" date="2019-02" db="EMBL/GenBank/DDBJ databases">
        <title>Genome sequences of Aliivibrio finisterrensis strains from farmed Atlantic salmon.</title>
        <authorList>
            <person name="Bowman J.P."/>
        </authorList>
    </citation>
    <scope>NUCLEOTIDE SEQUENCE [LARGE SCALE GENOMIC DNA]</scope>
    <source>
        <strain evidence="2 4">A21</strain>
        <strain evidence="1 3">A46</strain>
    </source>
</reference>
<evidence type="ECO:0000313" key="1">
    <source>
        <dbReference type="EMBL" id="RYU50439.1"/>
    </source>
</evidence>
<dbReference type="PROSITE" id="PS51257">
    <property type="entry name" value="PROKAR_LIPOPROTEIN"/>
    <property type="match status" value="1"/>
</dbReference>
<protein>
    <submittedName>
        <fullName evidence="1">Uncharacterized protein</fullName>
    </submittedName>
</protein>